<proteinExistence type="predicted"/>
<dbReference type="InterPro" id="IPR032710">
    <property type="entry name" value="NTF2-like_dom_sf"/>
</dbReference>
<dbReference type="SUPFAM" id="SSF54427">
    <property type="entry name" value="NTF2-like"/>
    <property type="match status" value="1"/>
</dbReference>
<sequence>MDQMLVNRMREYFDAGLAMDVERLDALYDPQFENLRFDEAGRVVSLTKEQFMARFRALRAQGQRVGESTDDVDFLATSVYGDHASIFMRRVKDGVPVLYDFVWRLEGGRPATILREFTFDKDISRLAEMVRAAGERATTDQGTGSGIA</sequence>
<gene>
    <name evidence="1" type="ORF">OG327_01635</name>
</gene>
<evidence type="ECO:0000313" key="1">
    <source>
        <dbReference type="EMBL" id="WTU72132.1"/>
    </source>
</evidence>
<protein>
    <submittedName>
        <fullName evidence="1">Nuclear transport factor 2 family protein</fullName>
    </submittedName>
</protein>
<dbReference type="AlphaFoldDB" id="A0AAU2JHG4"/>
<accession>A0AAU2JHG4</accession>
<reference evidence="1" key="1">
    <citation type="submission" date="2022-10" db="EMBL/GenBank/DDBJ databases">
        <title>The complete genomes of actinobacterial strains from the NBC collection.</title>
        <authorList>
            <person name="Joergensen T.S."/>
            <person name="Alvarez Arevalo M."/>
            <person name="Sterndorff E.B."/>
            <person name="Faurdal D."/>
            <person name="Vuksanovic O."/>
            <person name="Mourched A.-S."/>
            <person name="Charusanti P."/>
            <person name="Shaw S."/>
            <person name="Blin K."/>
            <person name="Weber T."/>
        </authorList>
    </citation>
    <scope>NUCLEOTIDE SEQUENCE</scope>
    <source>
        <strain evidence="1">NBC_00049</strain>
    </source>
</reference>
<organism evidence="1">
    <name type="scientific">Streptomyces sp. NBC_00049</name>
    <dbReference type="NCBI Taxonomy" id="2903617"/>
    <lineage>
        <taxon>Bacteria</taxon>
        <taxon>Bacillati</taxon>
        <taxon>Actinomycetota</taxon>
        <taxon>Actinomycetes</taxon>
        <taxon>Kitasatosporales</taxon>
        <taxon>Streptomycetaceae</taxon>
        <taxon>Streptomyces</taxon>
    </lineage>
</organism>
<name>A0AAU2JHG4_9ACTN</name>
<dbReference type="EMBL" id="CP108264">
    <property type="protein sequence ID" value="WTU72132.1"/>
    <property type="molecule type" value="Genomic_DNA"/>
</dbReference>
<dbReference type="Gene3D" id="3.10.450.50">
    <property type="match status" value="1"/>
</dbReference>